<dbReference type="Proteomes" id="UP000092993">
    <property type="component" value="Unassembled WGS sequence"/>
</dbReference>
<evidence type="ECO:0008006" key="4">
    <source>
        <dbReference type="Google" id="ProtNLM"/>
    </source>
</evidence>
<dbReference type="OrthoDB" id="2789670at2759"/>
<evidence type="ECO:0000313" key="3">
    <source>
        <dbReference type="Proteomes" id="UP000092993"/>
    </source>
</evidence>
<feature type="transmembrane region" description="Helical" evidence="1">
    <location>
        <begin position="12"/>
        <end position="31"/>
    </location>
</feature>
<reference evidence="2 3" key="1">
    <citation type="submission" date="2016-03" db="EMBL/GenBank/DDBJ databases">
        <title>Whole genome sequencing of Grifola frondosa 9006-11.</title>
        <authorList>
            <person name="Min B."/>
            <person name="Park H."/>
            <person name="Kim J.-G."/>
            <person name="Cho H."/>
            <person name="Oh Y.-L."/>
            <person name="Kong W.-S."/>
            <person name="Choi I.-G."/>
        </authorList>
    </citation>
    <scope>NUCLEOTIDE SEQUENCE [LARGE SCALE GENOMIC DNA]</scope>
    <source>
        <strain evidence="2 3">9006-11</strain>
    </source>
</reference>
<protein>
    <recommendedName>
        <fullName evidence="4">O-methylsterigmatocystin oxidoreductase</fullName>
    </recommendedName>
</protein>
<keyword evidence="1" id="KW-0812">Transmembrane</keyword>
<name>A0A1C7MIY6_GRIFR</name>
<keyword evidence="1" id="KW-1133">Transmembrane helix</keyword>
<accession>A0A1C7MIY6</accession>
<proteinExistence type="predicted"/>
<comment type="caution">
    <text evidence="2">The sequence shown here is derived from an EMBL/GenBank/DDBJ whole genome shotgun (WGS) entry which is preliminary data.</text>
</comment>
<evidence type="ECO:0000313" key="2">
    <source>
        <dbReference type="EMBL" id="OBZ76901.1"/>
    </source>
</evidence>
<gene>
    <name evidence="2" type="ORF">A0H81_03196</name>
</gene>
<dbReference type="AlphaFoldDB" id="A0A1C7MIY6"/>
<keyword evidence="1" id="KW-0472">Membrane</keyword>
<dbReference type="EMBL" id="LUGG01000003">
    <property type="protein sequence ID" value="OBZ76901.1"/>
    <property type="molecule type" value="Genomic_DNA"/>
</dbReference>
<organism evidence="2 3">
    <name type="scientific">Grifola frondosa</name>
    <name type="common">Maitake</name>
    <name type="synonym">Polyporus frondosus</name>
    <dbReference type="NCBI Taxonomy" id="5627"/>
    <lineage>
        <taxon>Eukaryota</taxon>
        <taxon>Fungi</taxon>
        <taxon>Dikarya</taxon>
        <taxon>Basidiomycota</taxon>
        <taxon>Agaricomycotina</taxon>
        <taxon>Agaricomycetes</taxon>
        <taxon>Polyporales</taxon>
        <taxon>Grifolaceae</taxon>
        <taxon>Grifola</taxon>
    </lineage>
</organism>
<keyword evidence="3" id="KW-1185">Reference proteome</keyword>
<sequence>MSFIFHPPFRSLVYTDWLVLGLTAVLAVLLLTKRHYSRNHLPFPPGPQPLPVLGNIFDLPKSKSGFNMLAGAMFTALSCTSGSFNRTSLFSTNTKMP</sequence>
<evidence type="ECO:0000256" key="1">
    <source>
        <dbReference type="SAM" id="Phobius"/>
    </source>
</evidence>